<reference evidence="2 3" key="1">
    <citation type="submission" date="2023-03" db="EMBL/GenBank/DDBJ databases">
        <title>High-quality genome of Scylla paramamosain provides insights in environmental adaptation.</title>
        <authorList>
            <person name="Zhang L."/>
        </authorList>
    </citation>
    <scope>NUCLEOTIDE SEQUENCE [LARGE SCALE GENOMIC DNA]</scope>
    <source>
        <strain evidence="2">LZ_2023a</strain>
        <tissue evidence="2">Muscle</tissue>
    </source>
</reference>
<name>A0AAW0TY60_SCYPA</name>
<proteinExistence type="predicted"/>
<organism evidence="2 3">
    <name type="scientific">Scylla paramamosain</name>
    <name type="common">Mud crab</name>
    <dbReference type="NCBI Taxonomy" id="85552"/>
    <lineage>
        <taxon>Eukaryota</taxon>
        <taxon>Metazoa</taxon>
        <taxon>Ecdysozoa</taxon>
        <taxon>Arthropoda</taxon>
        <taxon>Crustacea</taxon>
        <taxon>Multicrustacea</taxon>
        <taxon>Malacostraca</taxon>
        <taxon>Eumalacostraca</taxon>
        <taxon>Eucarida</taxon>
        <taxon>Decapoda</taxon>
        <taxon>Pleocyemata</taxon>
        <taxon>Brachyura</taxon>
        <taxon>Eubrachyura</taxon>
        <taxon>Portunoidea</taxon>
        <taxon>Portunidae</taxon>
        <taxon>Portuninae</taxon>
        <taxon>Scylla</taxon>
    </lineage>
</organism>
<comment type="caution">
    <text evidence="2">The sequence shown here is derived from an EMBL/GenBank/DDBJ whole genome shotgun (WGS) entry which is preliminary data.</text>
</comment>
<accession>A0AAW0TY60</accession>
<keyword evidence="3" id="KW-1185">Reference proteome</keyword>
<dbReference type="AlphaFoldDB" id="A0AAW0TY60"/>
<sequence>MDTTGSDEESRDAAYPSLPPPVAARREYLGELPPHLYPRPRTPAQERNREQITTRSSPLSSCIDTVVREPPIQQDGNLELT</sequence>
<protein>
    <submittedName>
        <fullName evidence="2">Uncharacterized protein</fullName>
    </submittedName>
</protein>
<evidence type="ECO:0000313" key="2">
    <source>
        <dbReference type="EMBL" id="KAK8392123.1"/>
    </source>
</evidence>
<feature type="compositionally biased region" description="Polar residues" evidence="1">
    <location>
        <begin position="53"/>
        <end position="63"/>
    </location>
</feature>
<evidence type="ECO:0000256" key="1">
    <source>
        <dbReference type="SAM" id="MobiDB-lite"/>
    </source>
</evidence>
<evidence type="ECO:0000313" key="3">
    <source>
        <dbReference type="Proteomes" id="UP001487740"/>
    </source>
</evidence>
<feature type="compositionally biased region" description="Acidic residues" evidence="1">
    <location>
        <begin position="1"/>
        <end position="10"/>
    </location>
</feature>
<dbReference type="EMBL" id="JARAKH010000023">
    <property type="protein sequence ID" value="KAK8392123.1"/>
    <property type="molecule type" value="Genomic_DNA"/>
</dbReference>
<gene>
    <name evidence="2" type="ORF">O3P69_017614</name>
</gene>
<dbReference type="Proteomes" id="UP001487740">
    <property type="component" value="Unassembled WGS sequence"/>
</dbReference>
<feature type="region of interest" description="Disordered" evidence="1">
    <location>
        <begin position="1"/>
        <end position="81"/>
    </location>
</feature>